<evidence type="ECO:0000313" key="8">
    <source>
        <dbReference type="EMBL" id="SDP13350.1"/>
    </source>
</evidence>
<evidence type="ECO:0000256" key="1">
    <source>
        <dbReference type="ARBA" id="ARBA00012417"/>
    </source>
</evidence>
<name>A0A1H0Q823_9BACT</name>
<dbReference type="EMBL" id="FNJI01000011">
    <property type="protein sequence ID" value="SDP13350.1"/>
    <property type="molecule type" value="Genomic_DNA"/>
</dbReference>
<gene>
    <name evidence="8" type="ORF">SAMN05660330_01887</name>
</gene>
<dbReference type="InterPro" id="IPR005790">
    <property type="entry name" value="DNA_polIII_delta"/>
</dbReference>
<comment type="catalytic activity">
    <reaction evidence="7">
        <text>DNA(n) + a 2'-deoxyribonucleoside 5'-triphosphate = DNA(n+1) + diphosphate</text>
        <dbReference type="Rhea" id="RHEA:22508"/>
        <dbReference type="Rhea" id="RHEA-COMP:17339"/>
        <dbReference type="Rhea" id="RHEA-COMP:17340"/>
        <dbReference type="ChEBI" id="CHEBI:33019"/>
        <dbReference type="ChEBI" id="CHEBI:61560"/>
        <dbReference type="ChEBI" id="CHEBI:173112"/>
        <dbReference type="EC" id="2.7.7.7"/>
    </reaction>
</comment>
<dbReference type="Gene3D" id="1.10.8.60">
    <property type="match status" value="1"/>
</dbReference>
<dbReference type="InterPro" id="IPR027417">
    <property type="entry name" value="P-loop_NTPase"/>
</dbReference>
<evidence type="ECO:0000256" key="2">
    <source>
        <dbReference type="ARBA" id="ARBA00022679"/>
    </source>
</evidence>
<dbReference type="EC" id="2.7.7.7" evidence="1"/>
<dbReference type="GO" id="GO:0006261">
    <property type="term" value="P:DNA-templated DNA replication"/>
    <property type="evidence" value="ECO:0007669"/>
    <property type="project" value="TreeGrafter"/>
</dbReference>
<dbReference type="GO" id="GO:0003887">
    <property type="term" value="F:DNA-directed DNA polymerase activity"/>
    <property type="evidence" value="ECO:0007669"/>
    <property type="project" value="UniProtKB-KW"/>
</dbReference>
<dbReference type="AlphaFoldDB" id="A0A1H0Q823"/>
<evidence type="ECO:0000256" key="6">
    <source>
        <dbReference type="ARBA" id="ARBA00034754"/>
    </source>
</evidence>
<keyword evidence="5" id="KW-0239">DNA-directed DNA polymerase</keyword>
<keyword evidence="4" id="KW-0235">DNA replication</keyword>
<evidence type="ECO:0000313" key="9">
    <source>
        <dbReference type="Proteomes" id="UP000199073"/>
    </source>
</evidence>
<keyword evidence="2" id="KW-0808">Transferase</keyword>
<evidence type="ECO:0000256" key="5">
    <source>
        <dbReference type="ARBA" id="ARBA00022932"/>
    </source>
</evidence>
<accession>A0A1H0Q823</accession>
<dbReference type="GO" id="GO:0003677">
    <property type="term" value="F:DNA binding"/>
    <property type="evidence" value="ECO:0007669"/>
    <property type="project" value="InterPro"/>
</dbReference>
<dbReference type="RefSeq" id="WP_092222139.1">
    <property type="nucleotide sequence ID" value="NZ_FNJI01000011.1"/>
</dbReference>
<dbReference type="Proteomes" id="UP000199073">
    <property type="component" value="Unassembled WGS sequence"/>
</dbReference>
<proteinExistence type="inferred from homology"/>
<dbReference type="GO" id="GO:0009360">
    <property type="term" value="C:DNA polymerase III complex"/>
    <property type="evidence" value="ECO:0007669"/>
    <property type="project" value="TreeGrafter"/>
</dbReference>
<dbReference type="SUPFAM" id="SSF48019">
    <property type="entry name" value="post-AAA+ oligomerization domain-like"/>
    <property type="match status" value="1"/>
</dbReference>
<evidence type="ECO:0000256" key="7">
    <source>
        <dbReference type="ARBA" id="ARBA00049244"/>
    </source>
</evidence>
<dbReference type="OrthoDB" id="5430039at2"/>
<protein>
    <recommendedName>
        <fullName evidence="1">DNA-directed DNA polymerase</fullName>
        <ecNumber evidence="1">2.7.7.7</ecNumber>
    </recommendedName>
</protein>
<dbReference type="PANTHER" id="PTHR34388:SF1">
    <property type="entry name" value="DNA POLYMERASE III SUBUNIT DELTA"/>
    <property type="match status" value="1"/>
</dbReference>
<organism evidence="8 9">
    <name type="scientific">Desulforhopalus singaporensis</name>
    <dbReference type="NCBI Taxonomy" id="91360"/>
    <lineage>
        <taxon>Bacteria</taxon>
        <taxon>Pseudomonadati</taxon>
        <taxon>Thermodesulfobacteriota</taxon>
        <taxon>Desulfobulbia</taxon>
        <taxon>Desulfobulbales</taxon>
        <taxon>Desulfocapsaceae</taxon>
        <taxon>Desulforhopalus</taxon>
    </lineage>
</organism>
<dbReference type="Gene3D" id="1.20.272.10">
    <property type="match status" value="1"/>
</dbReference>
<dbReference type="STRING" id="91360.SAMN05660330_01887"/>
<dbReference type="InterPro" id="IPR008921">
    <property type="entry name" value="DNA_pol3_clamp-load_cplx_C"/>
</dbReference>
<dbReference type="Gene3D" id="3.40.50.300">
    <property type="entry name" value="P-loop containing nucleotide triphosphate hydrolases"/>
    <property type="match status" value="1"/>
</dbReference>
<dbReference type="NCBIfam" id="TIGR01128">
    <property type="entry name" value="holA"/>
    <property type="match status" value="1"/>
</dbReference>
<dbReference type="PANTHER" id="PTHR34388">
    <property type="entry name" value="DNA POLYMERASE III SUBUNIT DELTA"/>
    <property type="match status" value="1"/>
</dbReference>
<sequence length="455" mass="51101">MPVIKRTDFLAALDTGTPVSSRCFLFFGERFLCKQAADRLQDVLLANQAGTIHLIDGELENPERTLSRLMSFSLLPGLQIYRVNDSGIFHSRTVASELWNKADAGNSEGRHTAARKNLCAMVQTAGMSVDSRSPLSEMSATEWKKLFGFAKPAEDLAWADRIVFENRDRIHPKGTTPVDSYIAALEKGLPAANLLILTTETVDKRQRLFTYLKQNGTVVDCSVTAGSTSVARKDQKVVVEEMMLKTVAAFDKKIDPQAVELFLDRVGFHPVAVVTETEKLVHYVGDRRTITVDDLNLMVAKNREDVLYELTDAFGRKQLGQTLAIMNSLLDQGVHSLALIATMRNYLRRLLVFRSLQFKEAPAWRRGMNARDFQNRYLPELKAMGEWKELLSGHPYALYMSFTKASEYSVAGLKRWLILLLDAEYKIKSSALPSRLILEELFISMLKGKTGPDLS</sequence>
<evidence type="ECO:0000256" key="3">
    <source>
        <dbReference type="ARBA" id="ARBA00022695"/>
    </source>
</evidence>
<keyword evidence="9" id="KW-1185">Reference proteome</keyword>
<evidence type="ECO:0000256" key="4">
    <source>
        <dbReference type="ARBA" id="ARBA00022705"/>
    </source>
</evidence>
<keyword evidence="3" id="KW-0548">Nucleotidyltransferase</keyword>
<comment type="similarity">
    <text evidence="6">Belongs to the DNA polymerase HolA subunit family.</text>
</comment>
<reference evidence="8 9" key="1">
    <citation type="submission" date="2016-10" db="EMBL/GenBank/DDBJ databases">
        <authorList>
            <person name="de Groot N.N."/>
        </authorList>
    </citation>
    <scope>NUCLEOTIDE SEQUENCE [LARGE SCALE GENOMIC DNA]</scope>
    <source>
        <strain evidence="8 9">DSM 12130</strain>
    </source>
</reference>